<dbReference type="PIRSF" id="PIRSF000337">
    <property type="entry name" value="NTA_MOA"/>
    <property type="match status" value="1"/>
</dbReference>
<evidence type="ECO:0000256" key="1">
    <source>
        <dbReference type="ARBA" id="ARBA00022630"/>
    </source>
</evidence>
<keyword evidence="1 6" id="KW-0285">Flavoprotein</keyword>
<dbReference type="InterPro" id="IPR016215">
    <property type="entry name" value="NTA_MOA"/>
</dbReference>
<dbReference type="SUPFAM" id="SSF51679">
    <property type="entry name" value="Bacterial luciferase-like"/>
    <property type="match status" value="1"/>
</dbReference>
<gene>
    <name evidence="8" type="ORF">DXT89_25260</name>
</gene>
<reference evidence="8 9" key="1">
    <citation type="submission" date="2018-08" db="EMBL/GenBank/DDBJ databases">
        <title>Genome sequencing of Agrobacterium vitis strain ICMP 10754.</title>
        <authorList>
            <person name="Visnovsky S.B."/>
            <person name="Pitman A.R."/>
        </authorList>
    </citation>
    <scope>NUCLEOTIDE SEQUENCE [LARGE SCALE GENOMIC DNA]</scope>
    <source>
        <strain evidence="8 9">ICMP 10754</strain>
    </source>
</reference>
<evidence type="ECO:0000256" key="3">
    <source>
        <dbReference type="ARBA" id="ARBA00023002"/>
    </source>
</evidence>
<evidence type="ECO:0000313" key="8">
    <source>
        <dbReference type="EMBL" id="KAA3520696.1"/>
    </source>
</evidence>
<dbReference type="Pfam" id="PF00296">
    <property type="entry name" value="Bac_luciferase"/>
    <property type="match status" value="1"/>
</dbReference>
<feature type="binding site" evidence="6">
    <location>
        <position position="147"/>
    </location>
    <ligand>
        <name>FMN</name>
        <dbReference type="ChEBI" id="CHEBI:58210"/>
    </ligand>
</feature>
<feature type="binding site" evidence="6">
    <location>
        <position position="57"/>
    </location>
    <ligand>
        <name>FMN</name>
        <dbReference type="ChEBI" id="CHEBI:58210"/>
    </ligand>
</feature>
<dbReference type="PANTHER" id="PTHR30011:SF16">
    <property type="entry name" value="C2H2 FINGER DOMAIN TRANSCRIPTION FACTOR (EUROFUNG)-RELATED"/>
    <property type="match status" value="1"/>
</dbReference>
<evidence type="ECO:0000256" key="6">
    <source>
        <dbReference type="PIRSR" id="PIRSR000337-1"/>
    </source>
</evidence>
<dbReference type="NCBIfam" id="TIGR03860">
    <property type="entry name" value="FMN_nitrolo"/>
    <property type="match status" value="1"/>
</dbReference>
<proteinExistence type="inferred from homology"/>
<evidence type="ECO:0000256" key="5">
    <source>
        <dbReference type="ARBA" id="ARBA00033748"/>
    </source>
</evidence>
<feature type="domain" description="Luciferase-like" evidence="7">
    <location>
        <begin position="32"/>
        <end position="380"/>
    </location>
</feature>
<accession>A0A368NNU8</accession>
<dbReference type="Gene3D" id="3.20.20.30">
    <property type="entry name" value="Luciferase-like domain"/>
    <property type="match status" value="1"/>
</dbReference>
<dbReference type="RefSeq" id="WP_060717956.1">
    <property type="nucleotide sequence ID" value="NZ_JABFNP010000004.1"/>
</dbReference>
<keyword evidence="3" id="KW-0560">Oxidoreductase</keyword>
<name>A0A368NNU8_AGRVI</name>
<sequence>MTKKSINFGIMLHGPGGHMNAWKHPSVPADASVNFPFYVETARKAEDAGIAFAFVADGLYINEHSIPHFLNRFEPIAILSALAASTSKIGLVGTISTSYSDPFTVARQFASIDLISGGRAGWNAVTTPLEGSGRNYSREHPEHSLRYQIAEEYLDVVKGLWDSWDDDAFVRNRDTGTFFDREKLHRLDHKGRFFRVEGPLNIGRSKQGQPVVFQAGSSDSGIHLAGKHADAVFTNSASFEEGQAFAKQVKQSAVVQGRSANDVLIFPGIGPVVGATQEEADEKYRAIKELVTIEEALLFLGRFFDHHDFRQYPLDAPFPELGDIGKNSFRSTTDKIKKNAKEKGQTLREVALEAATPRSNFVGTPDRIADEIIRWVDGGAADGFIFGFPVVTGGLDDFVTYVLPVLEARGYYDRTVQGDTLRDHLGLPFRESRYTAKTDDQTTRAASA</sequence>
<keyword evidence="2 6" id="KW-0288">FMN</keyword>
<dbReference type="GeneID" id="60684066"/>
<evidence type="ECO:0000256" key="2">
    <source>
        <dbReference type="ARBA" id="ARBA00022643"/>
    </source>
</evidence>
<dbReference type="GO" id="GO:0004497">
    <property type="term" value="F:monooxygenase activity"/>
    <property type="evidence" value="ECO:0007669"/>
    <property type="project" value="UniProtKB-KW"/>
</dbReference>
<feature type="binding site" evidence="6">
    <location>
        <position position="94"/>
    </location>
    <ligand>
        <name>FMN</name>
        <dbReference type="ChEBI" id="CHEBI:58210"/>
    </ligand>
</feature>
<dbReference type="InterPro" id="IPR011251">
    <property type="entry name" value="Luciferase-like_dom"/>
</dbReference>
<dbReference type="InterPro" id="IPR051260">
    <property type="entry name" value="Diverse_substr_monoxygenases"/>
</dbReference>
<dbReference type="EMBL" id="QUSG01000027">
    <property type="protein sequence ID" value="KAA3520696.1"/>
    <property type="molecule type" value="Genomic_DNA"/>
</dbReference>
<dbReference type="OrthoDB" id="9779442at2"/>
<dbReference type="AlphaFoldDB" id="A0A368NNU8"/>
<keyword evidence="4" id="KW-0503">Monooxygenase</keyword>
<feature type="binding site" evidence="6">
    <location>
        <position position="217"/>
    </location>
    <ligand>
        <name>FMN</name>
        <dbReference type="ChEBI" id="CHEBI:58210"/>
    </ligand>
</feature>
<evidence type="ECO:0000313" key="9">
    <source>
        <dbReference type="Proteomes" id="UP000436911"/>
    </source>
</evidence>
<feature type="binding site" evidence="6">
    <location>
        <position position="218"/>
    </location>
    <ligand>
        <name>FMN</name>
        <dbReference type="ChEBI" id="CHEBI:58210"/>
    </ligand>
</feature>
<evidence type="ECO:0000259" key="7">
    <source>
        <dbReference type="Pfam" id="PF00296"/>
    </source>
</evidence>
<dbReference type="InterPro" id="IPR036661">
    <property type="entry name" value="Luciferase-like_sf"/>
</dbReference>
<comment type="caution">
    <text evidence="8">The sequence shown here is derived from an EMBL/GenBank/DDBJ whole genome shotgun (WGS) entry which is preliminary data.</text>
</comment>
<dbReference type="PANTHER" id="PTHR30011">
    <property type="entry name" value="ALKANESULFONATE MONOOXYGENASE-RELATED"/>
    <property type="match status" value="1"/>
</dbReference>
<organism evidence="8 9">
    <name type="scientific">Agrobacterium vitis</name>
    <name type="common">Rhizobium vitis</name>
    <dbReference type="NCBI Taxonomy" id="373"/>
    <lineage>
        <taxon>Bacteria</taxon>
        <taxon>Pseudomonadati</taxon>
        <taxon>Pseudomonadota</taxon>
        <taxon>Alphaproteobacteria</taxon>
        <taxon>Hyphomicrobiales</taxon>
        <taxon>Rhizobiaceae</taxon>
        <taxon>Rhizobium/Agrobacterium group</taxon>
        <taxon>Agrobacterium</taxon>
    </lineage>
</organism>
<comment type="similarity">
    <text evidence="5">Belongs to the NtaA/SnaA/DszA monooxygenase family.</text>
</comment>
<dbReference type="Proteomes" id="UP000436911">
    <property type="component" value="Unassembled WGS sequence"/>
</dbReference>
<dbReference type="GO" id="GO:0016705">
    <property type="term" value="F:oxidoreductase activity, acting on paired donors, with incorporation or reduction of molecular oxygen"/>
    <property type="evidence" value="ECO:0007669"/>
    <property type="project" value="InterPro"/>
</dbReference>
<protein>
    <submittedName>
        <fullName evidence="8">LLM class flavin-dependent oxidoreductase</fullName>
    </submittedName>
</protein>
<dbReference type="CDD" id="cd01095">
    <property type="entry name" value="Nitrilotriacetate_monoxgenase"/>
    <property type="match status" value="1"/>
</dbReference>
<feature type="binding site" evidence="6">
    <location>
        <position position="143"/>
    </location>
    <ligand>
        <name>FMN</name>
        <dbReference type="ChEBI" id="CHEBI:58210"/>
    </ligand>
</feature>
<evidence type="ECO:0000256" key="4">
    <source>
        <dbReference type="ARBA" id="ARBA00023033"/>
    </source>
</evidence>